<evidence type="ECO:0000259" key="1">
    <source>
        <dbReference type="Pfam" id="PF09588"/>
    </source>
</evidence>
<organism evidence="3 4">
    <name type="scientific">Arthrobacter phage Faja</name>
    <dbReference type="NCBI Taxonomy" id="2419957"/>
    <lineage>
        <taxon>Viruses</taxon>
        <taxon>Duplodnaviria</taxon>
        <taxon>Heunggongvirae</taxon>
        <taxon>Uroviricota</taxon>
        <taxon>Caudoviricetes</taxon>
        <taxon>Fajavirus</taxon>
        <taxon>Fajavirus faja</taxon>
    </lineage>
</organism>
<dbReference type="Pfam" id="PF24623">
    <property type="entry name" value="Phage_zn_bind_8"/>
    <property type="match status" value="1"/>
</dbReference>
<keyword evidence="3" id="KW-0378">Hydrolase</keyword>
<dbReference type="EMBL" id="MH834612">
    <property type="protein sequence ID" value="AYN57920.1"/>
    <property type="molecule type" value="Genomic_DNA"/>
</dbReference>
<dbReference type="InterPro" id="IPR056911">
    <property type="entry name" value="Phage_Znf_bind_put"/>
</dbReference>
<reference evidence="3 4" key="1">
    <citation type="submission" date="2018-09" db="EMBL/GenBank/DDBJ databases">
        <authorList>
            <person name="Ulbrich M.C."/>
            <person name="Stoner T.H."/>
            <person name="Garlena R.A."/>
            <person name="Russell D.A."/>
            <person name="Pope W.H."/>
            <person name="Jacobs-Sera D."/>
            <person name="Hatfull G.F."/>
        </authorList>
    </citation>
    <scope>NUCLEOTIDE SEQUENCE [LARGE SCALE GENOMIC DNA]</scope>
</reference>
<dbReference type="Proteomes" id="UP000280317">
    <property type="component" value="Segment"/>
</dbReference>
<dbReference type="GO" id="GO:0004527">
    <property type="term" value="F:exonuclease activity"/>
    <property type="evidence" value="ECO:0007669"/>
    <property type="project" value="UniProtKB-KW"/>
</dbReference>
<dbReference type="RefSeq" id="YP_010656355.1">
    <property type="nucleotide sequence ID" value="NC_070837.1"/>
</dbReference>
<dbReference type="InterPro" id="IPR051703">
    <property type="entry name" value="NF-kappa-B_Signaling_Reg"/>
</dbReference>
<dbReference type="PANTHER" id="PTHR46609">
    <property type="entry name" value="EXONUCLEASE, PHAGE-TYPE/RECB, C-TERMINAL DOMAIN-CONTAINING PROTEIN"/>
    <property type="match status" value="1"/>
</dbReference>
<protein>
    <submittedName>
        <fullName evidence="3">Exonuclease</fullName>
    </submittedName>
</protein>
<evidence type="ECO:0000259" key="2">
    <source>
        <dbReference type="Pfam" id="PF24623"/>
    </source>
</evidence>
<feature type="domain" description="YqaJ viral recombinase" evidence="1">
    <location>
        <begin position="95"/>
        <end position="203"/>
    </location>
</feature>
<dbReference type="PANTHER" id="PTHR46609:SF6">
    <property type="entry name" value="EXONUCLEASE, PHAGE-TYPE_RECB, C-TERMINAL DOMAIN-CONTAINING PROTEIN-RELATED"/>
    <property type="match status" value="1"/>
</dbReference>
<accession>A0A3G2KG37</accession>
<keyword evidence="4" id="KW-1185">Reference proteome</keyword>
<dbReference type="Pfam" id="PF09588">
    <property type="entry name" value="YqaJ"/>
    <property type="match status" value="1"/>
</dbReference>
<dbReference type="SUPFAM" id="SSF52980">
    <property type="entry name" value="Restriction endonuclease-like"/>
    <property type="match status" value="1"/>
</dbReference>
<dbReference type="Gene3D" id="3.90.320.10">
    <property type="match status" value="1"/>
</dbReference>
<name>A0A3G2KG37_9CAUD</name>
<gene>
    <name evidence="3" type="primary">69</name>
    <name evidence="3" type="ORF">PBI_FAJA_69</name>
</gene>
<dbReference type="InterPro" id="IPR019080">
    <property type="entry name" value="YqaJ_viral_recombinase"/>
</dbReference>
<dbReference type="InterPro" id="IPR011604">
    <property type="entry name" value="PDDEXK-like_dom_sf"/>
</dbReference>
<dbReference type="KEGG" id="vg:77932233"/>
<sequence>MSLHLYEDLEQGSDAWLAARCGIVTASVVGQMVSSRQPSAIETDCPECGAEAVYPCTGKRSPGPLKTLHPARAAAARELDRVIAADVTSDTARGLIMTLAAERITGHVEPVMPSRAMERGTLDEPYAREKYAENYAPVAELGFMVRQFEGFKIGFSPDGLVGDEGLIEIKSRAQKTQLKTVLANEVPTENIAQIQCGLLVSGRAWCDYVSYSGGMKLWTKRVYPDPDWHAAIIDAVQQFETTATEMVSTYLENTADMPMTERIDHFPEMDIF</sequence>
<keyword evidence="3" id="KW-0540">Nuclease</keyword>
<feature type="domain" description="DNA-binding phage zinc finger" evidence="2">
    <location>
        <begin position="21"/>
        <end position="81"/>
    </location>
</feature>
<dbReference type="InterPro" id="IPR011335">
    <property type="entry name" value="Restrct_endonuc-II-like"/>
</dbReference>
<keyword evidence="3" id="KW-0269">Exonuclease</keyword>
<evidence type="ECO:0000313" key="3">
    <source>
        <dbReference type="EMBL" id="AYN57920.1"/>
    </source>
</evidence>
<dbReference type="GeneID" id="77932233"/>
<evidence type="ECO:0000313" key="4">
    <source>
        <dbReference type="Proteomes" id="UP000280317"/>
    </source>
</evidence>
<proteinExistence type="predicted"/>